<evidence type="ECO:0000313" key="2">
    <source>
        <dbReference type="Proteomes" id="UP000260983"/>
    </source>
</evidence>
<organism evidence="1 2">
    <name type="scientific">Bacteroides oleiciplenus</name>
    <dbReference type="NCBI Taxonomy" id="626931"/>
    <lineage>
        <taxon>Bacteria</taxon>
        <taxon>Pseudomonadati</taxon>
        <taxon>Bacteroidota</taxon>
        <taxon>Bacteroidia</taxon>
        <taxon>Bacteroidales</taxon>
        <taxon>Bacteroidaceae</taxon>
        <taxon>Bacteroides</taxon>
    </lineage>
</organism>
<protein>
    <submittedName>
        <fullName evidence="1">Uncharacterized protein</fullName>
    </submittedName>
</protein>
<dbReference type="AlphaFoldDB" id="A0A3E5BRJ4"/>
<name>A0A3E5BRJ4_9BACE</name>
<sequence>MLILNKNRNRMNKIKAVCTLLLLLFIFSDVLCINRRKSNSPWRVASLAIQVFHNRINVGEGMNLYICKD</sequence>
<reference evidence="1 2" key="1">
    <citation type="submission" date="2018-08" db="EMBL/GenBank/DDBJ databases">
        <title>A genome reference for cultivated species of the human gut microbiota.</title>
        <authorList>
            <person name="Zou Y."/>
            <person name="Xue W."/>
            <person name="Luo G."/>
        </authorList>
    </citation>
    <scope>NUCLEOTIDE SEQUENCE [LARGE SCALE GENOMIC DNA]</scope>
    <source>
        <strain evidence="1 2">OM05-15BH</strain>
    </source>
</reference>
<comment type="caution">
    <text evidence="1">The sequence shown here is derived from an EMBL/GenBank/DDBJ whole genome shotgun (WGS) entry which is preliminary data.</text>
</comment>
<dbReference type="EMBL" id="QSUL01000001">
    <property type="protein sequence ID" value="RGN40250.1"/>
    <property type="molecule type" value="Genomic_DNA"/>
</dbReference>
<gene>
    <name evidence="1" type="ORF">DXB65_01005</name>
</gene>
<accession>A0A3E5BRJ4</accession>
<evidence type="ECO:0000313" key="1">
    <source>
        <dbReference type="EMBL" id="RGN40250.1"/>
    </source>
</evidence>
<dbReference type="Proteomes" id="UP000260983">
    <property type="component" value="Unassembled WGS sequence"/>
</dbReference>
<proteinExistence type="predicted"/>